<dbReference type="AlphaFoldDB" id="A0A2N2F3H6"/>
<feature type="domain" description="Ribosomal RNA large subunit methyltransferase K/L-like methyltransferase" evidence="1">
    <location>
        <begin position="185"/>
        <end position="288"/>
    </location>
</feature>
<sequence length="388" mass="44415">MRYFFQSGSFQELSQAELICVLDSYGIQKDSLKNVGGGIFVLDTKDVTDEIVKKIFNRLGGYIRYGHVVEDLDSFLPSFEDMKKVTFGVSYISNIGGERKSIVKLSNDIKRYFKSVGISSRFLIPKSTQLNEAQIRNNNLLQEGFEFCIFDTNEIQMYGRTLGVQDVESFVHRDLDKPESDYQMGVLPQKLARIMCNLTSLKQGILWDPFCGSGTILMEASMLGFDVLGSDIDIKAIENSDKNIQWLKDENLITGIKYNLFQLDIRNVEKRIVKDLKRTNISAVVCEPFMGPPQRKEVTESKADILLKDVEDLYISLFKILNEIAHSGFKLVLVIPSYKTIKGEKTINISQFAQKKWEVLNKKYTKGDLKWKRNNSIITRNIFVLSKR</sequence>
<dbReference type="Pfam" id="PF01170">
    <property type="entry name" value="UPF0020"/>
    <property type="match status" value="1"/>
</dbReference>
<dbReference type="EMBL" id="PHAO01000001">
    <property type="protein sequence ID" value="PKN02764.1"/>
    <property type="molecule type" value="Genomic_DNA"/>
</dbReference>
<protein>
    <recommendedName>
        <fullName evidence="1">Ribosomal RNA large subunit methyltransferase K/L-like methyltransferase domain-containing protein</fullName>
    </recommendedName>
</protein>
<dbReference type="SUPFAM" id="SSF53335">
    <property type="entry name" value="S-adenosyl-L-methionine-dependent methyltransferases"/>
    <property type="match status" value="1"/>
</dbReference>
<dbReference type="PANTHER" id="PTHR14911">
    <property type="entry name" value="THUMP DOMAIN-CONTAINING"/>
    <property type="match status" value="1"/>
</dbReference>
<name>A0A2N2F3H6_9BACT</name>
<evidence type="ECO:0000313" key="3">
    <source>
        <dbReference type="Proteomes" id="UP000233417"/>
    </source>
</evidence>
<dbReference type="PANTHER" id="PTHR14911:SF13">
    <property type="entry name" value="TRNA (GUANINE(6)-N2)-METHYLTRANSFERASE THUMP3"/>
    <property type="match status" value="1"/>
</dbReference>
<evidence type="ECO:0000259" key="1">
    <source>
        <dbReference type="Pfam" id="PF01170"/>
    </source>
</evidence>
<dbReference type="GO" id="GO:0030488">
    <property type="term" value="P:tRNA methylation"/>
    <property type="evidence" value="ECO:0007669"/>
    <property type="project" value="TreeGrafter"/>
</dbReference>
<dbReference type="InterPro" id="IPR000241">
    <property type="entry name" value="RlmKL-like_Mtase"/>
</dbReference>
<reference evidence="2 3" key="1">
    <citation type="journal article" date="2017" name="ISME J.">
        <title>Potential for microbial H2 and metal transformations associated with novel bacteria and archaea in deep terrestrial subsurface sediments.</title>
        <authorList>
            <person name="Hernsdorf A.W."/>
            <person name="Amano Y."/>
            <person name="Miyakawa K."/>
            <person name="Ise K."/>
            <person name="Suzuki Y."/>
            <person name="Anantharaman K."/>
            <person name="Probst A."/>
            <person name="Burstein D."/>
            <person name="Thomas B.C."/>
            <person name="Banfield J.F."/>
        </authorList>
    </citation>
    <scope>NUCLEOTIDE SEQUENCE [LARGE SCALE GENOMIC DNA]</scope>
    <source>
        <strain evidence="2">HGW-Dojkabacteria-1</strain>
    </source>
</reference>
<dbReference type="Gene3D" id="3.40.50.150">
    <property type="entry name" value="Vaccinia Virus protein VP39"/>
    <property type="match status" value="1"/>
</dbReference>
<gene>
    <name evidence="2" type="ORF">CVU76_01885</name>
</gene>
<dbReference type="InterPro" id="IPR029063">
    <property type="entry name" value="SAM-dependent_MTases_sf"/>
</dbReference>
<dbReference type="GO" id="GO:0016423">
    <property type="term" value="F:tRNA (guanine) methyltransferase activity"/>
    <property type="evidence" value="ECO:0007669"/>
    <property type="project" value="TreeGrafter"/>
</dbReference>
<organism evidence="2 3">
    <name type="scientific">Candidatus Dojkabacteria bacterium HGW-Dojkabacteria-1</name>
    <dbReference type="NCBI Taxonomy" id="2013761"/>
    <lineage>
        <taxon>Bacteria</taxon>
        <taxon>Candidatus Dojkabacteria</taxon>
    </lineage>
</organism>
<proteinExistence type="predicted"/>
<dbReference type="Proteomes" id="UP000233417">
    <property type="component" value="Unassembled WGS sequence"/>
</dbReference>
<comment type="caution">
    <text evidence="2">The sequence shown here is derived from an EMBL/GenBank/DDBJ whole genome shotgun (WGS) entry which is preliminary data.</text>
</comment>
<accession>A0A2N2F3H6</accession>
<evidence type="ECO:0000313" key="2">
    <source>
        <dbReference type="EMBL" id="PKN02764.1"/>
    </source>
</evidence>